<evidence type="ECO:0000256" key="2">
    <source>
        <dbReference type="ARBA" id="ARBA00004236"/>
    </source>
</evidence>
<dbReference type="SMART" id="SM00388">
    <property type="entry name" value="HisKA"/>
    <property type="match status" value="1"/>
</dbReference>
<comment type="subcellular location">
    <subcellularLocation>
        <location evidence="2">Cell membrane</location>
    </subcellularLocation>
</comment>
<evidence type="ECO:0000259" key="12">
    <source>
        <dbReference type="PROSITE" id="PS50109"/>
    </source>
</evidence>
<name>A0A7W3JA32_9MICO</name>
<keyword evidence="6 11" id="KW-0812">Transmembrane</keyword>
<evidence type="ECO:0000256" key="1">
    <source>
        <dbReference type="ARBA" id="ARBA00000085"/>
    </source>
</evidence>
<dbReference type="InterPro" id="IPR004358">
    <property type="entry name" value="Sig_transdc_His_kin-like_C"/>
</dbReference>
<reference evidence="14 15" key="1">
    <citation type="submission" date="2020-07" db="EMBL/GenBank/DDBJ databases">
        <title>Sequencing the genomes of 1000 actinobacteria strains.</title>
        <authorList>
            <person name="Klenk H.-P."/>
        </authorList>
    </citation>
    <scope>NUCLEOTIDE SEQUENCE [LARGE SCALE GENOMIC DNA]</scope>
    <source>
        <strain evidence="14 15">DSM 44121</strain>
    </source>
</reference>
<comment type="catalytic activity">
    <reaction evidence="1">
        <text>ATP + protein L-histidine = ADP + protein N-phospho-L-histidine.</text>
        <dbReference type="EC" id="2.7.13.3"/>
    </reaction>
</comment>
<evidence type="ECO:0000256" key="8">
    <source>
        <dbReference type="ARBA" id="ARBA00022989"/>
    </source>
</evidence>
<dbReference type="Gene3D" id="3.30.565.10">
    <property type="entry name" value="Histidine kinase-like ATPase, C-terminal domain"/>
    <property type="match status" value="1"/>
</dbReference>
<dbReference type="Gene3D" id="6.10.340.10">
    <property type="match status" value="1"/>
</dbReference>
<dbReference type="InterPro" id="IPR005467">
    <property type="entry name" value="His_kinase_dom"/>
</dbReference>
<evidence type="ECO:0000256" key="3">
    <source>
        <dbReference type="ARBA" id="ARBA00012438"/>
    </source>
</evidence>
<dbReference type="InterPro" id="IPR003661">
    <property type="entry name" value="HisK_dim/P_dom"/>
</dbReference>
<evidence type="ECO:0000313" key="14">
    <source>
        <dbReference type="EMBL" id="MBA8808929.1"/>
    </source>
</evidence>
<evidence type="ECO:0000313" key="15">
    <source>
        <dbReference type="Proteomes" id="UP000540568"/>
    </source>
</evidence>
<keyword evidence="8 11" id="KW-1133">Transmembrane helix</keyword>
<dbReference type="Gene3D" id="1.10.287.130">
    <property type="match status" value="1"/>
</dbReference>
<keyword evidence="7 14" id="KW-0418">Kinase</keyword>
<dbReference type="InterPro" id="IPR036890">
    <property type="entry name" value="HATPase_C_sf"/>
</dbReference>
<dbReference type="RefSeq" id="WP_182617369.1">
    <property type="nucleotide sequence ID" value="NZ_BAAATF010000003.1"/>
</dbReference>
<dbReference type="PANTHER" id="PTHR45436:SF5">
    <property type="entry name" value="SENSOR HISTIDINE KINASE TRCS"/>
    <property type="match status" value="1"/>
</dbReference>
<feature type="transmembrane region" description="Helical" evidence="11">
    <location>
        <begin position="28"/>
        <end position="51"/>
    </location>
</feature>
<dbReference type="AlphaFoldDB" id="A0A7W3JA32"/>
<dbReference type="PRINTS" id="PR00344">
    <property type="entry name" value="BCTRLSENSOR"/>
</dbReference>
<dbReference type="InterPro" id="IPR003660">
    <property type="entry name" value="HAMP_dom"/>
</dbReference>
<dbReference type="PROSITE" id="PS50109">
    <property type="entry name" value="HIS_KIN"/>
    <property type="match status" value="1"/>
</dbReference>
<accession>A0A7W3JA32</accession>
<dbReference type="GO" id="GO:0000155">
    <property type="term" value="F:phosphorelay sensor kinase activity"/>
    <property type="evidence" value="ECO:0007669"/>
    <property type="project" value="InterPro"/>
</dbReference>
<dbReference type="Pfam" id="PF00672">
    <property type="entry name" value="HAMP"/>
    <property type="match status" value="1"/>
</dbReference>
<dbReference type="InterPro" id="IPR036097">
    <property type="entry name" value="HisK_dim/P_sf"/>
</dbReference>
<evidence type="ECO:0000256" key="10">
    <source>
        <dbReference type="ARBA" id="ARBA00023136"/>
    </source>
</evidence>
<dbReference type="EMBL" id="JACGWV010000001">
    <property type="protein sequence ID" value="MBA8808929.1"/>
    <property type="molecule type" value="Genomic_DNA"/>
</dbReference>
<protein>
    <recommendedName>
        <fullName evidence="3">histidine kinase</fullName>
        <ecNumber evidence="3">2.7.13.3</ecNumber>
    </recommendedName>
</protein>
<keyword evidence="10 11" id="KW-0472">Membrane</keyword>
<evidence type="ECO:0000259" key="13">
    <source>
        <dbReference type="PROSITE" id="PS50885"/>
    </source>
</evidence>
<evidence type="ECO:0000256" key="9">
    <source>
        <dbReference type="ARBA" id="ARBA00023012"/>
    </source>
</evidence>
<feature type="transmembrane region" description="Helical" evidence="11">
    <location>
        <begin position="159"/>
        <end position="183"/>
    </location>
</feature>
<dbReference type="PROSITE" id="PS50885">
    <property type="entry name" value="HAMP"/>
    <property type="match status" value="1"/>
</dbReference>
<dbReference type="CDD" id="cd00082">
    <property type="entry name" value="HisKA"/>
    <property type="match status" value="1"/>
</dbReference>
<keyword evidence="4" id="KW-0597">Phosphoprotein</keyword>
<feature type="domain" description="Histidine kinase" evidence="12">
    <location>
        <begin position="244"/>
        <end position="452"/>
    </location>
</feature>
<organism evidence="14 15">
    <name type="scientific">Promicromonospora sukumoe</name>
    <dbReference type="NCBI Taxonomy" id="88382"/>
    <lineage>
        <taxon>Bacteria</taxon>
        <taxon>Bacillati</taxon>
        <taxon>Actinomycetota</taxon>
        <taxon>Actinomycetes</taxon>
        <taxon>Micrococcales</taxon>
        <taxon>Promicromonosporaceae</taxon>
        <taxon>Promicromonospora</taxon>
    </lineage>
</organism>
<dbReference type="Pfam" id="PF00512">
    <property type="entry name" value="HisKA"/>
    <property type="match status" value="1"/>
</dbReference>
<feature type="domain" description="HAMP" evidence="13">
    <location>
        <begin position="184"/>
        <end position="236"/>
    </location>
</feature>
<evidence type="ECO:0000256" key="6">
    <source>
        <dbReference type="ARBA" id="ARBA00022692"/>
    </source>
</evidence>
<dbReference type="Proteomes" id="UP000540568">
    <property type="component" value="Unassembled WGS sequence"/>
</dbReference>
<evidence type="ECO:0000256" key="11">
    <source>
        <dbReference type="SAM" id="Phobius"/>
    </source>
</evidence>
<keyword evidence="9" id="KW-0902">Two-component regulatory system</keyword>
<evidence type="ECO:0000256" key="7">
    <source>
        <dbReference type="ARBA" id="ARBA00022777"/>
    </source>
</evidence>
<evidence type="ECO:0000256" key="4">
    <source>
        <dbReference type="ARBA" id="ARBA00022553"/>
    </source>
</evidence>
<sequence length="454" mass="49102">MLRDQEPGDRGLRDLMPGGRRFSLRVRITASTVAIVLAVLAVGGFAVVALLERSLVGSEAQTAEDQAQQFALDSATAGELAKFDADEVIIQLQLDGVVVGVADDDLKDTLPLPVSERERIVRVLDERYLVQSAPVILDSRVHHVVVGRSLDTADEAVRAATVLMAVAVPAVSAFVALMTWTVVGRSLQPVERIRRDVESAGDDLTRRIAPPGGTDEVSLLTSTMNKMLDKLEAAQRAQRRFVSDASHELRSPVAAIRQHTQVALRHPDTTDLATLAGTVDVEAARLHELVDDLLLLARLDEGMTRNRREIDLDDVVLAEAARLRTLGIVVDTTRVGPARVLGDEVLLVRAVRNAAENARRHAGTRVDLTLTTDAGQVVLYVDDDGDGVPEQDRQRIFHRFERRDDARSRDSGGSGLGLAIVAEAAQHTGGTAALSAAPTGGARLELRLPEHRDR</sequence>
<keyword evidence="15" id="KW-1185">Reference proteome</keyword>
<dbReference type="InterPro" id="IPR050428">
    <property type="entry name" value="TCS_sensor_his_kinase"/>
</dbReference>
<dbReference type="SUPFAM" id="SSF47384">
    <property type="entry name" value="Homodimeric domain of signal transducing histidine kinase"/>
    <property type="match status" value="1"/>
</dbReference>
<dbReference type="SMART" id="SM00304">
    <property type="entry name" value="HAMP"/>
    <property type="match status" value="1"/>
</dbReference>
<dbReference type="GO" id="GO:0005886">
    <property type="term" value="C:plasma membrane"/>
    <property type="evidence" value="ECO:0007669"/>
    <property type="project" value="UniProtKB-SubCell"/>
</dbReference>
<dbReference type="InterPro" id="IPR003594">
    <property type="entry name" value="HATPase_dom"/>
</dbReference>
<dbReference type="SUPFAM" id="SSF55874">
    <property type="entry name" value="ATPase domain of HSP90 chaperone/DNA topoisomerase II/histidine kinase"/>
    <property type="match status" value="1"/>
</dbReference>
<dbReference type="EC" id="2.7.13.3" evidence="3"/>
<evidence type="ECO:0000256" key="5">
    <source>
        <dbReference type="ARBA" id="ARBA00022679"/>
    </source>
</evidence>
<gene>
    <name evidence="14" type="ORF">FHX71_002871</name>
</gene>
<dbReference type="Pfam" id="PF02518">
    <property type="entry name" value="HATPase_c"/>
    <property type="match status" value="1"/>
</dbReference>
<dbReference type="SMART" id="SM00387">
    <property type="entry name" value="HATPase_c"/>
    <property type="match status" value="1"/>
</dbReference>
<keyword evidence="5" id="KW-0808">Transferase</keyword>
<comment type="caution">
    <text evidence="14">The sequence shown here is derived from an EMBL/GenBank/DDBJ whole genome shotgun (WGS) entry which is preliminary data.</text>
</comment>
<dbReference type="PANTHER" id="PTHR45436">
    <property type="entry name" value="SENSOR HISTIDINE KINASE YKOH"/>
    <property type="match status" value="1"/>
</dbReference>
<proteinExistence type="predicted"/>